<dbReference type="GO" id="GO:0003677">
    <property type="term" value="F:DNA binding"/>
    <property type="evidence" value="ECO:0007669"/>
    <property type="project" value="UniProtKB-KW"/>
</dbReference>
<dbReference type="Pfam" id="PF07729">
    <property type="entry name" value="FCD"/>
    <property type="match status" value="1"/>
</dbReference>
<dbReference type="Gene3D" id="1.10.10.10">
    <property type="entry name" value="Winged helix-like DNA-binding domain superfamily/Winged helix DNA-binding domain"/>
    <property type="match status" value="1"/>
</dbReference>
<sequence>MGMDLSALVQSLSERAIVEPETGRLRLPTERDLVTSLDMSRGALREQLSMLEILGFLDRTQGRGSYLNAPDADFIRLYFDLCRQLGHLSHAQFSSAREMLEISVAEAAARLATADDVDDLRGLVDQMVEASSAGQEDRALEADLEFHSRLNQIVDNPIFTLLHDGLSHALRQEVVERRRLAATREPAASGTSRVVDTVHYSIVEAIADRDSEGARVAMRRHFTLWSSLTGAS</sequence>
<dbReference type="InterPro" id="IPR011711">
    <property type="entry name" value="GntR_C"/>
</dbReference>
<keyword evidence="3" id="KW-0804">Transcription</keyword>
<name>A0A1C6RWE0_9ACTN</name>
<evidence type="ECO:0000313" key="5">
    <source>
        <dbReference type="EMBL" id="SCL21533.1"/>
    </source>
</evidence>
<dbReference type="SUPFAM" id="SSF46785">
    <property type="entry name" value="Winged helix' DNA-binding domain"/>
    <property type="match status" value="1"/>
</dbReference>
<keyword evidence="1" id="KW-0805">Transcription regulation</keyword>
<dbReference type="InterPro" id="IPR036388">
    <property type="entry name" value="WH-like_DNA-bd_sf"/>
</dbReference>
<dbReference type="AlphaFoldDB" id="A0A1C6RWE0"/>
<evidence type="ECO:0000256" key="3">
    <source>
        <dbReference type="ARBA" id="ARBA00023163"/>
    </source>
</evidence>
<dbReference type="PANTHER" id="PTHR43537">
    <property type="entry name" value="TRANSCRIPTIONAL REGULATOR, GNTR FAMILY"/>
    <property type="match status" value="1"/>
</dbReference>
<reference evidence="6" key="1">
    <citation type="submission" date="2016-06" db="EMBL/GenBank/DDBJ databases">
        <authorList>
            <person name="Varghese N."/>
            <person name="Submissions Spin"/>
        </authorList>
    </citation>
    <scope>NUCLEOTIDE SEQUENCE [LARGE SCALE GENOMIC DNA]</scope>
    <source>
        <strain evidence="6">DSM 43817</strain>
    </source>
</reference>
<dbReference type="Pfam" id="PF00392">
    <property type="entry name" value="GntR"/>
    <property type="match status" value="1"/>
</dbReference>
<dbReference type="SUPFAM" id="SSF48008">
    <property type="entry name" value="GntR ligand-binding domain-like"/>
    <property type="match status" value="1"/>
</dbReference>
<keyword evidence="6" id="KW-1185">Reference proteome</keyword>
<dbReference type="STRING" id="145854.GA0074692_1197"/>
<keyword evidence="2 5" id="KW-0238">DNA-binding</keyword>
<feature type="domain" description="HTH gntR-type" evidence="4">
    <location>
        <begin position="2"/>
        <end position="70"/>
    </location>
</feature>
<dbReference type="PROSITE" id="PS50949">
    <property type="entry name" value="HTH_GNTR"/>
    <property type="match status" value="1"/>
</dbReference>
<evidence type="ECO:0000256" key="2">
    <source>
        <dbReference type="ARBA" id="ARBA00023125"/>
    </source>
</evidence>
<dbReference type="InterPro" id="IPR000524">
    <property type="entry name" value="Tscrpt_reg_HTH_GntR"/>
</dbReference>
<dbReference type="EMBL" id="FMHW01000002">
    <property type="protein sequence ID" value="SCL21533.1"/>
    <property type="molecule type" value="Genomic_DNA"/>
</dbReference>
<evidence type="ECO:0000256" key="1">
    <source>
        <dbReference type="ARBA" id="ARBA00023015"/>
    </source>
</evidence>
<dbReference type="SMART" id="SM00895">
    <property type="entry name" value="FCD"/>
    <property type="match status" value="1"/>
</dbReference>
<evidence type="ECO:0000313" key="6">
    <source>
        <dbReference type="Proteomes" id="UP000198959"/>
    </source>
</evidence>
<dbReference type="PRINTS" id="PR00035">
    <property type="entry name" value="HTHGNTR"/>
</dbReference>
<dbReference type="InterPro" id="IPR036390">
    <property type="entry name" value="WH_DNA-bd_sf"/>
</dbReference>
<dbReference type="Proteomes" id="UP000198959">
    <property type="component" value="Unassembled WGS sequence"/>
</dbReference>
<accession>A0A1C6RWE0</accession>
<dbReference type="Gene3D" id="1.20.120.530">
    <property type="entry name" value="GntR ligand-binding domain-like"/>
    <property type="match status" value="1"/>
</dbReference>
<dbReference type="GO" id="GO:0003700">
    <property type="term" value="F:DNA-binding transcription factor activity"/>
    <property type="evidence" value="ECO:0007669"/>
    <property type="project" value="InterPro"/>
</dbReference>
<evidence type="ECO:0000259" key="4">
    <source>
        <dbReference type="PROSITE" id="PS50949"/>
    </source>
</evidence>
<dbReference type="InterPro" id="IPR008920">
    <property type="entry name" value="TF_FadR/GntR_C"/>
</dbReference>
<proteinExistence type="predicted"/>
<gene>
    <name evidence="5" type="ORF">GA0074692_1197</name>
</gene>
<organism evidence="5 6">
    <name type="scientific">Micromonospora pallida</name>
    <dbReference type="NCBI Taxonomy" id="145854"/>
    <lineage>
        <taxon>Bacteria</taxon>
        <taxon>Bacillati</taxon>
        <taxon>Actinomycetota</taxon>
        <taxon>Actinomycetes</taxon>
        <taxon>Micromonosporales</taxon>
        <taxon>Micromonosporaceae</taxon>
        <taxon>Micromonospora</taxon>
    </lineage>
</organism>
<protein>
    <submittedName>
        <fullName evidence="5">DNA-binding transcriptional regulator, FadR family</fullName>
    </submittedName>
</protein>
<dbReference type="PANTHER" id="PTHR43537:SF5">
    <property type="entry name" value="UXU OPERON TRANSCRIPTIONAL REGULATOR"/>
    <property type="match status" value="1"/>
</dbReference>